<name>A0A6B3RQG8_9RHOB</name>
<feature type="region of interest" description="Disordered" evidence="1">
    <location>
        <begin position="51"/>
        <end position="72"/>
    </location>
</feature>
<proteinExistence type="predicted"/>
<dbReference type="InterPro" id="IPR049804">
    <property type="entry name" value="Choice_anch_L"/>
</dbReference>
<dbReference type="Gene3D" id="2.170.16.10">
    <property type="entry name" value="Hedgehog/Intein (Hint) domain"/>
    <property type="match status" value="1"/>
</dbReference>
<dbReference type="SUPFAM" id="SSF51294">
    <property type="entry name" value="Hedgehog/intein (Hint) domain"/>
    <property type="match status" value="1"/>
</dbReference>
<dbReference type="InterPro" id="IPR036844">
    <property type="entry name" value="Hint_dom_sf"/>
</dbReference>
<reference evidence="3 4" key="1">
    <citation type="submission" date="2020-02" db="EMBL/GenBank/DDBJ databases">
        <title>Rhodobacter algicola sp. nov., isolated from microalga culture.</title>
        <authorList>
            <person name="Park C.-Y."/>
        </authorList>
    </citation>
    <scope>NUCLEOTIDE SEQUENCE [LARGE SCALE GENOMIC DNA]</scope>
    <source>
        <strain evidence="3 4">ETT8</strain>
    </source>
</reference>
<organism evidence="3 4">
    <name type="scientific">Pseudotabrizicola algicola</name>
    <dbReference type="NCBI Taxonomy" id="2709381"/>
    <lineage>
        <taxon>Bacteria</taxon>
        <taxon>Pseudomonadati</taxon>
        <taxon>Pseudomonadota</taxon>
        <taxon>Alphaproteobacteria</taxon>
        <taxon>Rhodobacterales</taxon>
        <taxon>Paracoccaceae</taxon>
        <taxon>Pseudotabrizicola</taxon>
    </lineage>
</organism>
<dbReference type="EMBL" id="JAAIKE010000002">
    <property type="protein sequence ID" value="NEX46245.1"/>
    <property type="molecule type" value="Genomic_DNA"/>
</dbReference>
<dbReference type="CDD" id="cd00081">
    <property type="entry name" value="Hint"/>
    <property type="match status" value="1"/>
</dbReference>
<gene>
    <name evidence="3" type="ORF">G3572_08510</name>
</gene>
<feature type="compositionally biased region" description="Polar residues" evidence="1">
    <location>
        <begin position="53"/>
        <end position="72"/>
    </location>
</feature>
<evidence type="ECO:0000259" key="2">
    <source>
        <dbReference type="Pfam" id="PF13403"/>
    </source>
</evidence>
<dbReference type="Pfam" id="PF13403">
    <property type="entry name" value="Hint_2"/>
    <property type="match status" value="1"/>
</dbReference>
<keyword evidence="4" id="KW-1185">Reference proteome</keyword>
<dbReference type="Proteomes" id="UP000481421">
    <property type="component" value="Unassembled WGS sequence"/>
</dbReference>
<evidence type="ECO:0000313" key="4">
    <source>
        <dbReference type="Proteomes" id="UP000481421"/>
    </source>
</evidence>
<sequence length="509" mass="54379">MANAMFGSGVTVVGASYTGPRDSSAVFTNGQLAPGVLASSTGVILSTGDVRDFTQSSGDPNRSASTSTDTAGVDNNSQFNAIAGARTFDAVWIDVDFIPTGDFLSMRFVFSSEEYPEYVNSNFNDVMGVWINGAYVPVSIGNGTSSINNINPLTQPNLFVNNTADAFNTEMDGFTVTLTLTIPVRSGVVNSIRIGIADTSDAQYDSNLIIMGDSLQTTLVARDDVGTMFATGEKTFNVLANDIYQGSGTLRISQINGINVVAGQVITLPSGQRVRLNADGTITVIGNGDIEQVNFTYTVVSSLGGHIDTGLIKITTIPCFVAGTMILTENGECPVERLRAGDMVMTKDDGPQPLRWIGRRLVPALGALAPIEIRAGTFGDHRRLLVSPQHRVLVRDAVAELLFGETEVLVSAKDLVNGKSVRVIEGGEVEYVHLLFDKHQIISSEGLATESFLPGPQSTRMFEAEIIDEICTLFPELNPKTGDGYSPAVRRTLRPFEAQLLFAAAEKAA</sequence>
<dbReference type="NCBIfam" id="NF038133">
    <property type="entry name" value="choice_anch_L"/>
    <property type="match status" value="1"/>
</dbReference>
<feature type="domain" description="Hedgehog/Intein (Hint)" evidence="2">
    <location>
        <begin position="318"/>
        <end position="455"/>
    </location>
</feature>
<protein>
    <submittedName>
        <fullName evidence="3">Hint domain-containing protein</fullName>
    </submittedName>
</protein>
<dbReference type="InterPro" id="IPR028992">
    <property type="entry name" value="Hedgehog/Intein_dom"/>
</dbReference>
<evidence type="ECO:0000256" key="1">
    <source>
        <dbReference type="SAM" id="MobiDB-lite"/>
    </source>
</evidence>
<dbReference type="AlphaFoldDB" id="A0A6B3RQG8"/>
<evidence type="ECO:0000313" key="3">
    <source>
        <dbReference type="EMBL" id="NEX46245.1"/>
    </source>
</evidence>
<comment type="caution">
    <text evidence="3">The sequence shown here is derived from an EMBL/GenBank/DDBJ whole genome shotgun (WGS) entry which is preliminary data.</text>
</comment>
<accession>A0A6B3RQG8</accession>